<keyword evidence="3" id="KW-1185">Reference proteome</keyword>
<organism evidence="2 3">
    <name type="scientific">Helicobacter ibis</name>
    <dbReference type="NCBI Taxonomy" id="2962633"/>
    <lineage>
        <taxon>Bacteria</taxon>
        <taxon>Pseudomonadati</taxon>
        <taxon>Campylobacterota</taxon>
        <taxon>Epsilonproteobacteria</taxon>
        <taxon>Campylobacterales</taxon>
        <taxon>Helicobacteraceae</taxon>
        <taxon>Helicobacter</taxon>
    </lineage>
</organism>
<reference evidence="2 3" key="1">
    <citation type="submission" date="2023-01" db="EMBL/GenBank/DDBJ databases">
        <title>Description of Helicobacter ibis sp. nov. isolated from faecal droppings of black-faced ibis (Theristicus melanopis).</title>
        <authorList>
            <person name="Lopez-Cantillo M."/>
            <person name="Vidal-Veuthey B."/>
            <person name="Mella A."/>
            <person name="De La Haba R."/>
            <person name="Collado L."/>
        </authorList>
    </citation>
    <scope>NUCLEOTIDE SEQUENCE [LARGE SCALE GENOMIC DNA]</scope>
    <source>
        <strain evidence="2 3">A82</strain>
    </source>
</reference>
<keyword evidence="1" id="KW-1133">Transmembrane helix</keyword>
<dbReference type="PIRSF" id="PIRSF003203">
    <property type="entry name" value="AzlD"/>
    <property type="match status" value="1"/>
</dbReference>
<feature type="transmembrane region" description="Helical" evidence="1">
    <location>
        <begin position="7"/>
        <end position="31"/>
    </location>
</feature>
<dbReference type="EMBL" id="JAQHXR010000002">
    <property type="protein sequence ID" value="MDA3968766.1"/>
    <property type="molecule type" value="Genomic_DNA"/>
</dbReference>
<evidence type="ECO:0000313" key="2">
    <source>
        <dbReference type="EMBL" id="MDA3968766.1"/>
    </source>
</evidence>
<proteinExistence type="predicted"/>
<feature type="transmembrane region" description="Helical" evidence="1">
    <location>
        <begin position="92"/>
        <end position="109"/>
    </location>
</feature>
<evidence type="ECO:0000313" key="3">
    <source>
        <dbReference type="Proteomes" id="UP001210261"/>
    </source>
</evidence>
<protein>
    <submittedName>
        <fullName evidence="2">AzlD domain-containing protein</fullName>
    </submittedName>
</protein>
<dbReference type="InterPro" id="IPR008407">
    <property type="entry name" value="Brnchd-chn_aa_trnsp_AzlD"/>
</dbReference>
<comment type="caution">
    <text evidence="2">The sequence shown here is derived from an EMBL/GenBank/DDBJ whole genome shotgun (WGS) entry which is preliminary data.</text>
</comment>
<dbReference type="Proteomes" id="UP001210261">
    <property type="component" value="Unassembled WGS sequence"/>
</dbReference>
<evidence type="ECO:0000256" key="1">
    <source>
        <dbReference type="SAM" id="Phobius"/>
    </source>
</evidence>
<keyword evidence="1" id="KW-0812">Transmembrane</keyword>
<feature type="transmembrane region" description="Helical" evidence="1">
    <location>
        <begin position="68"/>
        <end position="86"/>
    </location>
</feature>
<sequence>MHEITNEFYLILAILAASFGTMLTRFLPFWLLRNYNNNKCLKYLQNTMPLLIMTLLVFFSIKDVKWNITYGIPELIGIFISVIFFIRFKNPILSILAGIVFYILATRIFL</sequence>
<gene>
    <name evidence="2" type="ORF">PF021_03645</name>
</gene>
<accession>A0ABT4VDJ0</accession>
<dbReference type="RefSeq" id="WP_271021062.1">
    <property type="nucleotide sequence ID" value="NZ_JAQHXR010000002.1"/>
</dbReference>
<keyword evidence="1" id="KW-0472">Membrane</keyword>
<name>A0ABT4VDJ0_9HELI</name>
<feature type="transmembrane region" description="Helical" evidence="1">
    <location>
        <begin position="43"/>
        <end position="61"/>
    </location>
</feature>
<dbReference type="Pfam" id="PF05437">
    <property type="entry name" value="AzlD"/>
    <property type="match status" value="1"/>
</dbReference>